<dbReference type="Gene3D" id="1.10.418.30">
    <property type="entry name" value="Ncd80 complex, Ncd80 subunit"/>
    <property type="match status" value="1"/>
</dbReference>
<keyword evidence="4 8" id="KW-0498">Mitosis</keyword>
<reference evidence="12 13" key="1">
    <citation type="submission" date="2018-06" db="EMBL/GenBank/DDBJ databases">
        <title>The Genome of Cuscuta australis (Dodder) Provides Insight into the Evolution of Plant Parasitism.</title>
        <authorList>
            <person name="Liu H."/>
        </authorList>
    </citation>
    <scope>NUCLEOTIDE SEQUENCE [LARGE SCALE GENOMIC DNA]</scope>
    <source>
        <strain evidence="13">cv. Yunnan</strain>
        <tissue evidence="12">Vines</tissue>
    </source>
</reference>
<accession>A0A328D2D4</accession>
<dbReference type="AlphaFoldDB" id="A0A328D2D4"/>
<evidence type="ECO:0000256" key="6">
    <source>
        <dbReference type="ARBA" id="ARBA00023306"/>
    </source>
</evidence>
<dbReference type="InterPro" id="IPR055260">
    <property type="entry name" value="Ndc80_CH"/>
</dbReference>
<keyword evidence="7 8" id="KW-0137">Centromere</keyword>
<evidence type="ECO:0000256" key="9">
    <source>
        <dbReference type="SAM" id="Coils"/>
    </source>
</evidence>
<dbReference type="GO" id="GO:0051301">
    <property type="term" value="P:cell division"/>
    <property type="evidence" value="ECO:0007669"/>
    <property type="project" value="UniProtKB-UniRule"/>
</dbReference>
<evidence type="ECO:0000313" key="12">
    <source>
        <dbReference type="EMBL" id="RAL39574.1"/>
    </source>
</evidence>
<dbReference type="GO" id="GO:0031262">
    <property type="term" value="C:Ndc80 complex"/>
    <property type="evidence" value="ECO:0007669"/>
    <property type="project" value="UniProtKB-UniRule"/>
</dbReference>
<comment type="subunit">
    <text evidence="8">Component of the NDC80 complex.</text>
</comment>
<evidence type="ECO:0000256" key="2">
    <source>
        <dbReference type="ARBA" id="ARBA00022454"/>
    </source>
</evidence>
<evidence type="ECO:0000256" key="3">
    <source>
        <dbReference type="ARBA" id="ARBA00022618"/>
    </source>
</evidence>
<comment type="caution">
    <text evidence="12">The sequence shown here is derived from an EMBL/GenBank/DDBJ whole genome shotgun (WGS) entry which is preliminary data.</text>
</comment>
<evidence type="ECO:0000259" key="11">
    <source>
        <dbReference type="Pfam" id="PF03801"/>
    </source>
</evidence>
<keyword evidence="6 8" id="KW-0131">Cell cycle</keyword>
<dbReference type="Pfam" id="PF03801">
    <property type="entry name" value="Ndc80_HEC"/>
    <property type="match status" value="1"/>
</dbReference>
<feature type="compositionally biased region" description="Low complexity" evidence="10">
    <location>
        <begin position="39"/>
        <end position="58"/>
    </location>
</feature>
<keyword evidence="2 8" id="KW-0158">Chromosome</keyword>
<gene>
    <name evidence="12" type="ORF">DM860_003107</name>
</gene>
<keyword evidence="3 8" id="KW-0132">Cell division</keyword>
<dbReference type="EMBL" id="NQVE01000200">
    <property type="protein sequence ID" value="RAL39574.1"/>
    <property type="molecule type" value="Genomic_DNA"/>
</dbReference>
<sequence length="587" mass="66812">MMRGTGRRRGGKQSAARDRRPPPPTPTTATPNDAWQYMSAGGRDSDASFASSRPSSSSLGLNPRTSGVIVTDRNYQSSAIRAVNAFLSDHSLPISLKHPLPPSKDITDTVTFILSEFGYPAQNIEDEFYYLVKSLNCPVKYSKSALRAPGTPHAWPSLLAAIHWLVQLLMYNNHQSSSTQMQLTVRENRMFRYFLQTYMHFIRAEDDEVEKLDNRIKQEMVDEKQRIVEETKALERTTQELEEKLEVMKAGPSEVEMLKAERTVLEGDMKKFRDMIEKLEEYKAARSAILEEKRKCLEVKIAEKERICVENEALKRRVEEQGINARDAERMKRELQALEGSIAEIEDSRNKWEEKGWEVDSMIGHDYKKLEQLMIEANQAMRRLKLGNEYHFQLEAKGSSTREVLGIDYKSVLKPALASLDEEIKKSSMEKLEGLISLRQQDVEMTAKIEAKKNRISTLEAHTNEVEKQLDLMRRETMEFTSRNATEEKKMVEAAEEEGQSMGVVEREAAEFVKASSAKLQEVITQSEREVQLCARELFARVDSISKHKEYISAKAAAMKNNLFETASAIADIHRGVLPAPDGHISS</sequence>
<evidence type="ECO:0000256" key="10">
    <source>
        <dbReference type="SAM" id="MobiDB-lite"/>
    </source>
</evidence>
<feature type="domain" description="Kinetochore protein Ndc80 CH" evidence="11">
    <location>
        <begin position="42"/>
        <end position="171"/>
    </location>
</feature>
<name>A0A328D2D4_9ASTE</name>
<dbReference type="Proteomes" id="UP000249390">
    <property type="component" value="Unassembled WGS sequence"/>
</dbReference>
<feature type="coiled-coil region" evidence="9">
    <location>
        <begin position="202"/>
        <end position="251"/>
    </location>
</feature>
<feature type="region of interest" description="Disordered" evidence="10">
    <location>
        <begin position="1"/>
        <end position="65"/>
    </location>
</feature>
<feature type="compositionally biased region" description="Basic residues" evidence="10">
    <location>
        <begin position="1"/>
        <end position="11"/>
    </location>
</feature>
<protein>
    <recommendedName>
        <fullName evidence="8">Kinetochore protein NDC80</fullName>
    </recommendedName>
</protein>
<dbReference type="GO" id="GO:0051315">
    <property type="term" value="P:attachment of mitotic spindle microtubules to kinetochore"/>
    <property type="evidence" value="ECO:0007669"/>
    <property type="project" value="UniProtKB-UniRule"/>
</dbReference>
<keyword evidence="5 9" id="KW-0175">Coiled coil</keyword>
<keyword evidence="8" id="KW-0995">Kinetochore</keyword>
<feature type="coiled-coil region" evidence="9">
    <location>
        <begin position="287"/>
        <end position="387"/>
    </location>
</feature>
<evidence type="ECO:0000256" key="8">
    <source>
        <dbReference type="RuleBase" id="RU368072"/>
    </source>
</evidence>
<evidence type="ECO:0000256" key="1">
    <source>
        <dbReference type="ARBA" id="ARBA00007050"/>
    </source>
</evidence>
<proteinExistence type="inferred from homology"/>
<evidence type="ECO:0000256" key="7">
    <source>
        <dbReference type="ARBA" id="ARBA00023328"/>
    </source>
</evidence>
<evidence type="ECO:0000313" key="13">
    <source>
        <dbReference type="Proteomes" id="UP000249390"/>
    </source>
</evidence>
<evidence type="ECO:0000256" key="4">
    <source>
        <dbReference type="ARBA" id="ARBA00022776"/>
    </source>
</evidence>
<comment type="function">
    <text evidence="8">Acts as a component of the essential kinetochore-associated NDC80 complex, which is required for chromosome segregation and spindle checkpoint activity.</text>
</comment>
<dbReference type="InterPro" id="IPR055307">
    <property type="entry name" value="NDC80_plants"/>
</dbReference>
<comment type="similarity">
    <text evidence="1 8">Belongs to the NDC80/HEC1 family.</text>
</comment>
<organism evidence="12 13">
    <name type="scientific">Cuscuta australis</name>
    <dbReference type="NCBI Taxonomy" id="267555"/>
    <lineage>
        <taxon>Eukaryota</taxon>
        <taxon>Viridiplantae</taxon>
        <taxon>Streptophyta</taxon>
        <taxon>Embryophyta</taxon>
        <taxon>Tracheophyta</taxon>
        <taxon>Spermatophyta</taxon>
        <taxon>Magnoliopsida</taxon>
        <taxon>eudicotyledons</taxon>
        <taxon>Gunneridae</taxon>
        <taxon>Pentapetalae</taxon>
        <taxon>asterids</taxon>
        <taxon>lamiids</taxon>
        <taxon>Solanales</taxon>
        <taxon>Convolvulaceae</taxon>
        <taxon>Cuscuteae</taxon>
        <taxon>Cuscuta</taxon>
        <taxon>Cuscuta subgen. Grammica</taxon>
        <taxon>Cuscuta sect. Cleistogrammica</taxon>
    </lineage>
</organism>
<feature type="coiled-coil region" evidence="9">
    <location>
        <begin position="449"/>
        <end position="498"/>
    </location>
</feature>
<dbReference type="PANTHER" id="PTHR46681">
    <property type="entry name" value="KINETOCHORE PROTEIN NDC80 HOMOLOG"/>
    <property type="match status" value="1"/>
</dbReference>
<keyword evidence="8" id="KW-0539">Nucleus</keyword>
<dbReference type="PANTHER" id="PTHR46681:SF1">
    <property type="entry name" value="KINETOCHORE PROTEIN NDC80 HOMOLOG"/>
    <property type="match status" value="1"/>
</dbReference>
<evidence type="ECO:0000256" key="5">
    <source>
        <dbReference type="ARBA" id="ARBA00023054"/>
    </source>
</evidence>
<comment type="subcellular location">
    <subcellularLocation>
        <location evidence="8">Chromosome</location>
        <location evidence="8">Centromere</location>
        <location evidence="8">Kinetochore</location>
    </subcellularLocation>
    <subcellularLocation>
        <location evidence="8">Nucleus</location>
    </subcellularLocation>
</comment>
<keyword evidence="13" id="KW-1185">Reference proteome</keyword>
<dbReference type="GO" id="GO:0005634">
    <property type="term" value="C:nucleus"/>
    <property type="evidence" value="ECO:0007669"/>
    <property type="project" value="UniProtKB-SubCell"/>
</dbReference>
<dbReference type="InterPro" id="IPR038273">
    <property type="entry name" value="Ndc80_sf"/>
</dbReference>